<evidence type="ECO:0000313" key="3">
    <source>
        <dbReference type="Proteomes" id="UP000184314"/>
    </source>
</evidence>
<proteinExistence type="predicted"/>
<reference evidence="3" key="1">
    <citation type="submission" date="2016-11" db="EMBL/GenBank/DDBJ databases">
        <authorList>
            <person name="Varghese N."/>
            <person name="Submissions S."/>
        </authorList>
    </citation>
    <scope>NUCLEOTIDE SEQUENCE [LARGE SCALE GENOMIC DNA]</scope>
    <source>
        <strain evidence="3">DSM 16478</strain>
    </source>
</reference>
<accession>A0A1M6U3N5</accession>
<keyword evidence="3" id="KW-1185">Reference proteome</keyword>
<gene>
    <name evidence="2" type="ORF">SAMN04488007_3475</name>
</gene>
<sequence length="308" mass="35761">MDNKYEIEIVINEELSEENLNIIKRYWFLDNDKFIETPSKIGKAFGLSGFEVSKIAKKFSYLKITRSCSDCESIEELKADTITIAKAYLKPSWICSNCIKENQQAESERLAHEQKLLLENRANKFAKAISEQSWYKLNRKDLKLLSQMLQAPSTQVLIKRLIELKEKKYWSILYRADEYGLVDLVKNNKNYIIEHYPLHNLEDHIKPYINPSINPQTTTKQTLSKLSFRMLKNKKRSSSDDPLNNGTFIPEQDIIIKAGVLHSYLLYPRENGDVHLSITPVDQIGRYKNYPRSGGPKPIGDVIDEWND</sequence>
<organism evidence="2 3">
    <name type="scientific">Maribacter aquivivus</name>
    <dbReference type="NCBI Taxonomy" id="228958"/>
    <lineage>
        <taxon>Bacteria</taxon>
        <taxon>Pseudomonadati</taxon>
        <taxon>Bacteroidota</taxon>
        <taxon>Flavobacteriia</taxon>
        <taxon>Flavobacteriales</taxon>
        <taxon>Flavobacteriaceae</taxon>
        <taxon>Maribacter</taxon>
    </lineage>
</organism>
<evidence type="ECO:0000256" key="1">
    <source>
        <dbReference type="SAM" id="MobiDB-lite"/>
    </source>
</evidence>
<name>A0A1M6U3N5_9FLAO</name>
<dbReference type="Proteomes" id="UP000184314">
    <property type="component" value="Unassembled WGS sequence"/>
</dbReference>
<protein>
    <submittedName>
        <fullName evidence="2">Uncharacterized protein</fullName>
    </submittedName>
</protein>
<dbReference type="RefSeq" id="WP_073246555.1">
    <property type="nucleotide sequence ID" value="NZ_FQZX01000003.1"/>
</dbReference>
<dbReference type="EMBL" id="FQZX01000003">
    <property type="protein sequence ID" value="SHK63895.1"/>
    <property type="molecule type" value="Genomic_DNA"/>
</dbReference>
<dbReference type="AlphaFoldDB" id="A0A1M6U3N5"/>
<feature type="region of interest" description="Disordered" evidence="1">
    <location>
        <begin position="287"/>
        <end position="308"/>
    </location>
</feature>
<dbReference type="OrthoDB" id="1331793at2"/>
<evidence type="ECO:0000313" key="2">
    <source>
        <dbReference type="EMBL" id="SHK63895.1"/>
    </source>
</evidence>